<sequence>MKIDSHQHYWKLSRGDYGWLEPHMEKIYRDFTPEDLQPHLEKFQIDKTIVVQAAPTMEETEYLLELYTKYESIAGVVGWIDMDSDQFKENFFRFRENEGFVGIRPMLHDIEDDRWILRPKVMKNLEVLIEEDFPIDILIRPRHLPHILEMFEQLPQLRAVIDHIAKPLIAKGILEPWNEQMRQIAGYEKVMCKLSGMVTEADHENWKVEDLIPYVTHVVEIFGTDKVMYGSDWPVCLFAGSYSEIHNALTEALPQNLSKEQLAAIFGDNAKHFYKLNL</sequence>
<dbReference type="Pfam" id="PF04909">
    <property type="entry name" value="Amidohydro_2"/>
    <property type="match status" value="1"/>
</dbReference>
<dbReference type="InterPro" id="IPR052350">
    <property type="entry name" value="Metallo-dep_Lactonases"/>
</dbReference>
<dbReference type="GO" id="GO:0016787">
    <property type="term" value="F:hydrolase activity"/>
    <property type="evidence" value="ECO:0007669"/>
    <property type="project" value="UniProtKB-KW"/>
</dbReference>
<gene>
    <name evidence="3" type="ORF">J2Z37_003318</name>
</gene>
<dbReference type="Proteomes" id="UP001519343">
    <property type="component" value="Unassembled WGS sequence"/>
</dbReference>
<proteinExistence type="inferred from homology"/>
<organism evidence="3 4">
    <name type="scientific">Ammoniphilus resinae</name>
    <dbReference type="NCBI Taxonomy" id="861532"/>
    <lineage>
        <taxon>Bacteria</taxon>
        <taxon>Bacillati</taxon>
        <taxon>Bacillota</taxon>
        <taxon>Bacilli</taxon>
        <taxon>Bacillales</taxon>
        <taxon>Paenibacillaceae</taxon>
        <taxon>Aneurinibacillus group</taxon>
        <taxon>Ammoniphilus</taxon>
    </lineage>
</organism>
<dbReference type="PANTHER" id="PTHR43569">
    <property type="entry name" value="AMIDOHYDROLASE"/>
    <property type="match status" value="1"/>
</dbReference>
<comment type="caution">
    <text evidence="3">The sequence shown here is derived from an EMBL/GenBank/DDBJ whole genome shotgun (WGS) entry which is preliminary data.</text>
</comment>
<evidence type="ECO:0000313" key="4">
    <source>
        <dbReference type="Proteomes" id="UP001519343"/>
    </source>
</evidence>
<dbReference type="SUPFAM" id="SSF51556">
    <property type="entry name" value="Metallo-dependent hydrolases"/>
    <property type="match status" value="1"/>
</dbReference>
<evidence type="ECO:0000256" key="1">
    <source>
        <dbReference type="ARBA" id="ARBA00038310"/>
    </source>
</evidence>
<keyword evidence="3" id="KW-0378">Hydrolase</keyword>
<keyword evidence="4" id="KW-1185">Reference proteome</keyword>
<dbReference type="EMBL" id="JAGGKT010000010">
    <property type="protein sequence ID" value="MBP1933305.1"/>
    <property type="molecule type" value="Genomic_DNA"/>
</dbReference>
<dbReference type="InterPro" id="IPR006680">
    <property type="entry name" value="Amidohydro-rel"/>
</dbReference>
<protein>
    <submittedName>
        <fullName evidence="3">L-fuconolactonase</fullName>
        <ecNumber evidence="3">3.1.1.-</ecNumber>
    </submittedName>
</protein>
<feature type="domain" description="Amidohydrolase-related" evidence="2">
    <location>
        <begin position="3"/>
        <end position="276"/>
    </location>
</feature>
<evidence type="ECO:0000313" key="3">
    <source>
        <dbReference type="EMBL" id="MBP1933305.1"/>
    </source>
</evidence>
<reference evidence="3 4" key="1">
    <citation type="submission" date="2021-03" db="EMBL/GenBank/DDBJ databases">
        <title>Genomic Encyclopedia of Type Strains, Phase IV (KMG-IV): sequencing the most valuable type-strain genomes for metagenomic binning, comparative biology and taxonomic classification.</title>
        <authorList>
            <person name="Goeker M."/>
        </authorList>
    </citation>
    <scope>NUCLEOTIDE SEQUENCE [LARGE SCALE GENOMIC DNA]</scope>
    <source>
        <strain evidence="3 4">DSM 24738</strain>
    </source>
</reference>
<name>A0ABS4GSN8_9BACL</name>
<dbReference type="Gene3D" id="3.20.20.140">
    <property type="entry name" value="Metal-dependent hydrolases"/>
    <property type="match status" value="1"/>
</dbReference>
<evidence type="ECO:0000259" key="2">
    <source>
        <dbReference type="Pfam" id="PF04909"/>
    </source>
</evidence>
<dbReference type="InterPro" id="IPR032466">
    <property type="entry name" value="Metal_Hydrolase"/>
</dbReference>
<accession>A0ABS4GSN8</accession>
<dbReference type="PANTHER" id="PTHR43569:SF2">
    <property type="entry name" value="AMIDOHYDROLASE-RELATED DOMAIN-CONTAINING PROTEIN"/>
    <property type="match status" value="1"/>
</dbReference>
<dbReference type="RefSeq" id="WP_209811314.1">
    <property type="nucleotide sequence ID" value="NZ_JAGGKT010000010.1"/>
</dbReference>
<dbReference type="EC" id="3.1.1.-" evidence="3"/>
<comment type="similarity">
    <text evidence="1">Belongs to the metallo-dependent hydrolases superfamily.</text>
</comment>